<evidence type="ECO:0000313" key="3">
    <source>
        <dbReference type="EMBL" id="GAA1839759.1"/>
    </source>
</evidence>
<keyword evidence="2" id="KW-0472">Membrane</keyword>
<keyword evidence="2" id="KW-0812">Transmembrane</keyword>
<gene>
    <name evidence="3" type="ORF">GCM10009836_18680</name>
</gene>
<dbReference type="Proteomes" id="UP001500449">
    <property type="component" value="Unassembled WGS sequence"/>
</dbReference>
<sequence length="106" mass="12235">MTSRPLEVTSPQQWRPSPQPTRHEQRPAVPDGQPYIYGYQQQQSPAPQPMYAPPNINVTVSPTMNQTMNVGGTRRRHGFWFHAFMTVITGGFWIFIGPILAMRRRR</sequence>
<dbReference type="EMBL" id="BAAAQK010000005">
    <property type="protein sequence ID" value="GAA1839759.1"/>
    <property type="molecule type" value="Genomic_DNA"/>
</dbReference>
<comment type="caution">
    <text evidence="3">The sequence shown here is derived from an EMBL/GenBank/DDBJ whole genome shotgun (WGS) entry which is preliminary data.</text>
</comment>
<evidence type="ECO:0000256" key="2">
    <source>
        <dbReference type="SAM" id="Phobius"/>
    </source>
</evidence>
<name>A0ABN2MWP9_9PSEU</name>
<reference evidence="3 4" key="1">
    <citation type="journal article" date="2019" name="Int. J. Syst. Evol. Microbiol.">
        <title>The Global Catalogue of Microorganisms (GCM) 10K type strain sequencing project: providing services to taxonomists for standard genome sequencing and annotation.</title>
        <authorList>
            <consortium name="The Broad Institute Genomics Platform"/>
            <consortium name="The Broad Institute Genome Sequencing Center for Infectious Disease"/>
            <person name="Wu L."/>
            <person name="Ma J."/>
        </authorList>
    </citation>
    <scope>NUCLEOTIDE SEQUENCE [LARGE SCALE GENOMIC DNA]</scope>
    <source>
        <strain evidence="3 4">JCM 16009</strain>
    </source>
</reference>
<accession>A0ABN2MWP9</accession>
<proteinExistence type="predicted"/>
<keyword evidence="4" id="KW-1185">Reference proteome</keyword>
<keyword evidence="2" id="KW-1133">Transmembrane helix</keyword>
<feature type="transmembrane region" description="Helical" evidence="2">
    <location>
        <begin position="79"/>
        <end position="101"/>
    </location>
</feature>
<feature type="region of interest" description="Disordered" evidence="1">
    <location>
        <begin position="1"/>
        <end position="34"/>
    </location>
</feature>
<feature type="compositionally biased region" description="Polar residues" evidence="1">
    <location>
        <begin position="1"/>
        <end position="16"/>
    </location>
</feature>
<evidence type="ECO:0000313" key="4">
    <source>
        <dbReference type="Proteomes" id="UP001500449"/>
    </source>
</evidence>
<organism evidence="3 4">
    <name type="scientific">Pseudonocardia ailaonensis</name>
    <dbReference type="NCBI Taxonomy" id="367279"/>
    <lineage>
        <taxon>Bacteria</taxon>
        <taxon>Bacillati</taxon>
        <taxon>Actinomycetota</taxon>
        <taxon>Actinomycetes</taxon>
        <taxon>Pseudonocardiales</taxon>
        <taxon>Pseudonocardiaceae</taxon>
        <taxon>Pseudonocardia</taxon>
    </lineage>
</organism>
<evidence type="ECO:0000256" key="1">
    <source>
        <dbReference type="SAM" id="MobiDB-lite"/>
    </source>
</evidence>
<protein>
    <submittedName>
        <fullName evidence="3">Uncharacterized protein</fullName>
    </submittedName>
</protein>